<proteinExistence type="predicted"/>
<organism evidence="1 2">
    <name type="scientific">Racocetra fulgida</name>
    <dbReference type="NCBI Taxonomy" id="60492"/>
    <lineage>
        <taxon>Eukaryota</taxon>
        <taxon>Fungi</taxon>
        <taxon>Fungi incertae sedis</taxon>
        <taxon>Mucoromycota</taxon>
        <taxon>Glomeromycotina</taxon>
        <taxon>Glomeromycetes</taxon>
        <taxon>Diversisporales</taxon>
        <taxon>Gigasporaceae</taxon>
        <taxon>Racocetra</taxon>
    </lineage>
</organism>
<gene>
    <name evidence="1" type="ORF">RFULGI_LOCUS3141</name>
</gene>
<dbReference type="AlphaFoldDB" id="A0A9N9F8B1"/>
<evidence type="ECO:0000313" key="2">
    <source>
        <dbReference type="Proteomes" id="UP000789396"/>
    </source>
</evidence>
<dbReference type="EMBL" id="CAJVPZ010002611">
    <property type="protein sequence ID" value="CAG8516401.1"/>
    <property type="molecule type" value="Genomic_DNA"/>
</dbReference>
<keyword evidence="2" id="KW-1185">Reference proteome</keyword>
<protein>
    <submittedName>
        <fullName evidence="1">9130_t:CDS:1</fullName>
    </submittedName>
</protein>
<accession>A0A9N9F8B1</accession>
<dbReference type="Proteomes" id="UP000789396">
    <property type="component" value="Unassembled WGS sequence"/>
</dbReference>
<evidence type="ECO:0000313" key="1">
    <source>
        <dbReference type="EMBL" id="CAG8516401.1"/>
    </source>
</evidence>
<feature type="non-terminal residue" evidence="1">
    <location>
        <position position="120"/>
    </location>
</feature>
<name>A0A9N9F8B1_9GLOM</name>
<reference evidence="1" key="1">
    <citation type="submission" date="2021-06" db="EMBL/GenBank/DDBJ databases">
        <authorList>
            <person name="Kallberg Y."/>
            <person name="Tangrot J."/>
            <person name="Rosling A."/>
        </authorList>
    </citation>
    <scope>NUCLEOTIDE SEQUENCE</scope>
    <source>
        <strain evidence="1">IN212</strain>
    </source>
</reference>
<sequence>FEISEPFEYALINITNDDIKPTAIIKNTKSNKYNELFIKDATVPSYVHHVNYGDIAHFLMTNMFFIEGDSGAPVISYSPDLRTISLCGILDGGGDQGTVVTSIKGILEHSNLELITNIGN</sequence>
<comment type="caution">
    <text evidence="1">The sequence shown here is derived from an EMBL/GenBank/DDBJ whole genome shotgun (WGS) entry which is preliminary data.</text>
</comment>
<dbReference type="OrthoDB" id="2476766at2759"/>